<dbReference type="EMBL" id="JAULSO010000001">
    <property type="protein sequence ID" value="KAK3694184.1"/>
    <property type="molecule type" value="Genomic_DNA"/>
</dbReference>
<keyword evidence="4" id="KW-1185">Reference proteome</keyword>
<comment type="caution">
    <text evidence="3">The sequence shown here is derived from an EMBL/GenBank/DDBJ whole genome shotgun (WGS) entry which is preliminary data.</text>
</comment>
<evidence type="ECO:0000256" key="1">
    <source>
        <dbReference type="SAM" id="MobiDB-lite"/>
    </source>
</evidence>
<evidence type="ECO:0000313" key="3">
    <source>
        <dbReference type="EMBL" id="KAK3694184.1"/>
    </source>
</evidence>
<proteinExistence type="predicted"/>
<evidence type="ECO:0000256" key="2">
    <source>
        <dbReference type="SAM" id="Phobius"/>
    </source>
</evidence>
<feature type="transmembrane region" description="Helical" evidence="2">
    <location>
        <begin position="104"/>
        <end position="121"/>
    </location>
</feature>
<dbReference type="Proteomes" id="UP001270362">
    <property type="component" value="Unassembled WGS sequence"/>
</dbReference>
<sequence>MPVEHCEDPNAVHGSTGGGSSTLVREGATREATDQAARGHEFAPDLSDLSTRGLGLAVLFCLLGLLMALLDHLLLLGIVFLSLLRRVCFTIWTVVFSKRTVDTASSVIFLVSVLKAAMWLFNRIFNGASV</sequence>
<feature type="compositionally biased region" description="Basic and acidic residues" evidence="1">
    <location>
        <begin position="27"/>
        <end position="37"/>
    </location>
</feature>
<organism evidence="3 4">
    <name type="scientific">Podospora appendiculata</name>
    <dbReference type="NCBI Taxonomy" id="314037"/>
    <lineage>
        <taxon>Eukaryota</taxon>
        <taxon>Fungi</taxon>
        <taxon>Dikarya</taxon>
        <taxon>Ascomycota</taxon>
        <taxon>Pezizomycotina</taxon>
        <taxon>Sordariomycetes</taxon>
        <taxon>Sordariomycetidae</taxon>
        <taxon>Sordariales</taxon>
        <taxon>Podosporaceae</taxon>
        <taxon>Podospora</taxon>
    </lineage>
</organism>
<keyword evidence="2" id="KW-0812">Transmembrane</keyword>
<keyword evidence="2" id="KW-1133">Transmembrane helix</keyword>
<feature type="compositionally biased region" description="Basic and acidic residues" evidence="1">
    <location>
        <begin position="1"/>
        <end position="10"/>
    </location>
</feature>
<keyword evidence="2" id="KW-0472">Membrane</keyword>
<dbReference type="AlphaFoldDB" id="A0AAE0XIN9"/>
<feature type="region of interest" description="Disordered" evidence="1">
    <location>
        <begin position="1"/>
        <end position="37"/>
    </location>
</feature>
<gene>
    <name evidence="3" type="ORF">B0T22DRAFT_476950</name>
</gene>
<accession>A0AAE0XIN9</accession>
<reference evidence="3" key="1">
    <citation type="journal article" date="2023" name="Mol. Phylogenet. Evol.">
        <title>Genome-scale phylogeny and comparative genomics of the fungal order Sordariales.</title>
        <authorList>
            <person name="Hensen N."/>
            <person name="Bonometti L."/>
            <person name="Westerberg I."/>
            <person name="Brannstrom I.O."/>
            <person name="Guillou S."/>
            <person name="Cros-Aarteil S."/>
            <person name="Calhoun S."/>
            <person name="Haridas S."/>
            <person name="Kuo A."/>
            <person name="Mondo S."/>
            <person name="Pangilinan J."/>
            <person name="Riley R."/>
            <person name="LaButti K."/>
            <person name="Andreopoulos B."/>
            <person name="Lipzen A."/>
            <person name="Chen C."/>
            <person name="Yan M."/>
            <person name="Daum C."/>
            <person name="Ng V."/>
            <person name="Clum A."/>
            <person name="Steindorff A."/>
            <person name="Ohm R.A."/>
            <person name="Martin F."/>
            <person name="Silar P."/>
            <person name="Natvig D.O."/>
            <person name="Lalanne C."/>
            <person name="Gautier V."/>
            <person name="Ament-Velasquez S.L."/>
            <person name="Kruys A."/>
            <person name="Hutchinson M.I."/>
            <person name="Powell A.J."/>
            <person name="Barry K."/>
            <person name="Miller A.N."/>
            <person name="Grigoriev I.V."/>
            <person name="Debuchy R."/>
            <person name="Gladieux P."/>
            <person name="Hiltunen Thoren M."/>
            <person name="Johannesson H."/>
        </authorList>
    </citation>
    <scope>NUCLEOTIDE SEQUENCE</scope>
    <source>
        <strain evidence="3">CBS 314.62</strain>
    </source>
</reference>
<reference evidence="3" key="2">
    <citation type="submission" date="2023-06" db="EMBL/GenBank/DDBJ databases">
        <authorList>
            <consortium name="Lawrence Berkeley National Laboratory"/>
            <person name="Haridas S."/>
            <person name="Hensen N."/>
            <person name="Bonometti L."/>
            <person name="Westerberg I."/>
            <person name="Brannstrom I.O."/>
            <person name="Guillou S."/>
            <person name="Cros-Aarteil S."/>
            <person name="Calhoun S."/>
            <person name="Kuo A."/>
            <person name="Mondo S."/>
            <person name="Pangilinan J."/>
            <person name="Riley R."/>
            <person name="Labutti K."/>
            <person name="Andreopoulos B."/>
            <person name="Lipzen A."/>
            <person name="Chen C."/>
            <person name="Yanf M."/>
            <person name="Daum C."/>
            <person name="Ng V."/>
            <person name="Clum A."/>
            <person name="Steindorff A."/>
            <person name="Ohm R."/>
            <person name="Martin F."/>
            <person name="Silar P."/>
            <person name="Natvig D."/>
            <person name="Lalanne C."/>
            <person name="Gautier V."/>
            <person name="Ament-Velasquez S.L."/>
            <person name="Kruys A."/>
            <person name="Hutchinson M.I."/>
            <person name="Powell A.J."/>
            <person name="Barry K."/>
            <person name="Miller A.N."/>
            <person name="Grigoriev I.V."/>
            <person name="Debuchy R."/>
            <person name="Gladieux P."/>
            <person name="Thoren M.H."/>
            <person name="Johannesson H."/>
        </authorList>
    </citation>
    <scope>NUCLEOTIDE SEQUENCE</scope>
    <source>
        <strain evidence="3">CBS 314.62</strain>
    </source>
</reference>
<name>A0AAE0XIN9_9PEZI</name>
<protein>
    <submittedName>
        <fullName evidence="3">Uncharacterized protein</fullName>
    </submittedName>
</protein>
<evidence type="ECO:0000313" key="4">
    <source>
        <dbReference type="Proteomes" id="UP001270362"/>
    </source>
</evidence>
<feature type="transmembrane region" description="Helical" evidence="2">
    <location>
        <begin position="54"/>
        <end position="84"/>
    </location>
</feature>